<dbReference type="GO" id="GO:0046872">
    <property type="term" value="F:metal ion binding"/>
    <property type="evidence" value="ECO:0007669"/>
    <property type="project" value="InterPro"/>
</dbReference>
<dbReference type="InterPro" id="IPR006099">
    <property type="entry name" value="MeMalonylCoA_mutase_a/b_cat"/>
</dbReference>
<comment type="similarity">
    <text evidence="2">Belongs to the methylmalonyl-CoA mutase family.</text>
</comment>
<evidence type="ECO:0000256" key="3">
    <source>
        <dbReference type="ARBA" id="ARBA00022628"/>
    </source>
</evidence>
<dbReference type="CDD" id="cd03677">
    <property type="entry name" value="MM_CoA_mutase_beta"/>
    <property type="match status" value="1"/>
</dbReference>
<dbReference type="InterPro" id="IPR036724">
    <property type="entry name" value="Cobalamin-bd_sf"/>
</dbReference>
<accession>A0A5J5HUK7</accession>
<protein>
    <submittedName>
        <fullName evidence="7">Methylmalonyl-CoA mutase</fullName>
    </submittedName>
</protein>
<dbReference type="GO" id="GO:0031419">
    <property type="term" value="F:cobalamin binding"/>
    <property type="evidence" value="ECO:0007669"/>
    <property type="project" value="UniProtKB-KW"/>
</dbReference>
<dbReference type="EMBL" id="VYKL01000015">
    <property type="protein sequence ID" value="KAA9026230.1"/>
    <property type="molecule type" value="Genomic_DNA"/>
</dbReference>
<evidence type="ECO:0000313" key="8">
    <source>
        <dbReference type="Proteomes" id="UP000326671"/>
    </source>
</evidence>
<proteinExistence type="inferred from homology"/>
<evidence type="ECO:0000313" key="7">
    <source>
        <dbReference type="EMBL" id="KAA9026230.1"/>
    </source>
</evidence>
<evidence type="ECO:0000256" key="1">
    <source>
        <dbReference type="ARBA" id="ARBA00001922"/>
    </source>
</evidence>
<dbReference type="SUPFAM" id="SSF52242">
    <property type="entry name" value="Cobalamin (vitamin B12)-binding domain"/>
    <property type="match status" value="1"/>
</dbReference>
<organism evidence="7 8">
    <name type="scientific">Niallia endozanthoxylica</name>
    <dbReference type="NCBI Taxonomy" id="2036016"/>
    <lineage>
        <taxon>Bacteria</taxon>
        <taxon>Bacillati</taxon>
        <taxon>Bacillota</taxon>
        <taxon>Bacilli</taxon>
        <taxon>Bacillales</taxon>
        <taxon>Bacillaceae</taxon>
        <taxon>Niallia</taxon>
    </lineage>
</organism>
<dbReference type="PANTHER" id="PTHR48101">
    <property type="entry name" value="METHYLMALONYL-COA MUTASE, MITOCHONDRIAL-RELATED"/>
    <property type="match status" value="1"/>
</dbReference>
<dbReference type="Pfam" id="PF01642">
    <property type="entry name" value="MM_CoA_mutase"/>
    <property type="match status" value="2"/>
</dbReference>
<dbReference type="RefSeq" id="WP_150439879.1">
    <property type="nucleotide sequence ID" value="NZ_VYKL01000015.1"/>
</dbReference>
<keyword evidence="5" id="KW-0170">Cobalt</keyword>
<dbReference type="Gene3D" id="3.40.50.280">
    <property type="entry name" value="Cobalamin-binding domain"/>
    <property type="match status" value="1"/>
</dbReference>
<name>A0A5J5HUK7_9BACI</name>
<dbReference type="AlphaFoldDB" id="A0A5J5HUK7"/>
<evidence type="ECO:0000256" key="4">
    <source>
        <dbReference type="ARBA" id="ARBA00023235"/>
    </source>
</evidence>
<dbReference type="PANTHER" id="PTHR48101:SF1">
    <property type="entry name" value="METHYLMALONYL-COA MUTASE, LARGE SUBUNIT"/>
    <property type="match status" value="1"/>
</dbReference>
<comment type="caution">
    <text evidence="7">The sequence shown here is derived from an EMBL/GenBank/DDBJ whole genome shotgun (WGS) entry which is preliminary data.</text>
</comment>
<dbReference type="OrthoDB" id="9762378at2"/>
<dbReference type="Proteomes" id="UP000326671">
    <property type="component" value="Unassembled WGS sequence"/>
</dbReference>
<dbReference type="Gene3D" id="3.20.20.240">
    <property type="entry name" value="Methylmalonyl-CoA mutase"/>
    <property type="match status" value="1"/>
</dbReference>
<feature type="domain" description="Methylmalonyl-CoA mutase alpha/beta chain catalytic" evidence="6">
    <location>
        <begin position="39"/>
        <end position="112"/>
    </location>
</feature>
<keyword evidence="8" id="KW-1185">Reference proteome</keyword>
<keyword evidence="3" id="KW-0846">Cobalamin</keyword>
<evidence type="ECO:0000256" key="2">
    <source>
        <dbReference type="ARBA" id="ARBA00008465"/>
    </source>
</evidence>
<reference evidence="7 8" key="1">
    <citation type="submission" date="2019-09" db="EMBL/GenBank/DDBJ databases">
        <title>Whole genome sequences of isolates from the Mars Exploration Rovers.</title>
        <authorList>
            <person name="Seuylemezian A."/>
            <person name="Vaishampayan P."/>
        </authorList>
    </citation>
    <scope>NUCLEOTIDE SEQUENCE [LARGE SCALE GENOMIC DNA]</scope>
    <source>
        <strain evidence="7 8">MER_TA_151</strain>
    </source>
</reference>
<sequence>MDLKKMMDYSFSQQTVETWQQKAEEALQGKSIDSLSRETYENIQLKPLYTKEDVNEKTLSQFPGSGDFRRGSEALGYIGNPWEIAQRIVAENPEDFKEKLKDSIAKGQTAIAFIPSVSIVKELPELITNYYQSYPFSVNGAQFQNEIIYGMAALQNSEKISGYVGKDPISLFAKQGGEKDYLDSVYDRLVETIQAASSACPRLKTLLVDTPVYHNGGANAVQELAIALSTAVHHIEQLKSRGMGVKDILNKLVFHFSIGSQFFMEIAKLRAARSVWSKIVEAYDAAPEAEGKMVISAETSWYTKTAYDPYVNVLRASNEAFAAILGGIQFLHVSPFNEPEGRATLFSDRMARNTQLILKEEASLSSVVDPAGGSWYVESLTNQLMEQAWTLFLKIEEKGGILPALQSNWLQEEIKEVAVKRQKDIFSRKQSIVGINKYANLEDTPLKVEFSEDLKTISSTVRPVQQTRLAEPYEKLRKRAEKLAKEKTSPAVGLVCLGKLKNHKARADFISDILAPGGIKTVRSREVEEINDAMNFVNETKFHHYILCGSDDDYRAVGLAIVKAIKSNFPKAMLYLAGLPERADQKVLLDNGISQFIHLKSICYEIAASILAEMEAE</sequence>
<feature type="domain" description="Methylmalonyl-CoA mutase alpha/beta chain catalytic" evidence="6">
    <location>
        <begin position="156"/>
        <end position="485"/>
    </location>
</feature>
<dbReference type="InterPro" id="IPR016176">
    <property type="entry name" value="Cbl-dep_enz_cat"/>
</dbReference>
<dbReference type="GO" id="GO:0016866">
    <property type="term" value="F:intramolecular transferase activity"/>
    <property type="evidence" value="ECO:0007669"/>
    <property type="project" value="InterPro"/>
</dbReference>
<evidence type="ECO:0000259" key="6">
    <source>
        <dbReference type="Pfam" id="PF01642"/>
    </source>
</evidence>
<gene>
    <name evidence="7" type="ORF">F4V44_10190</name>
</gene>
<evidence type="ECO:0000256" key="5">
    <source>
        <dbReference type="ARBA" id="ARBA00023285"/>
    </source>
</evidence>
<comment type="cofactor">
    <cofactor evidence="1">
        <name>adenosylcob(III)alamin</name>
        <dbReference type="ChEBI" id="CHEBI:18408"/>
    </cofactor>
</comment>
<dbReference type="SUPFAM" id="SSF51703">
    <property type="entry name" value="Cobalamin (vitamin B12)-dependent enzymes"/>
    <property type="match status" value="1"/>
</dbReference>
<keyword evidence="4" id="KW-0413">Isomerase</keyword>